<accession>A0A9P6CK87</accession>
<keyword evidence="2" id="KW-1185">Reference proteome</keyword>
<proteinExistence type="predicted"/>
<evidence type="ECO:0000313" key="2">
    <source>
        <dbReference type="Proteomes" id="UP000807353"/>
    </source>
</evidence>
<sequence>MLEVCLIYSTSVVSAAQRMGVTCPIVADVAVIPPVRYVVQQIPRGSWCGLVWSTAPECLNCRDRVKLKDSCEQWWGVNVHD</sequence>
<name>A0A9P6CK87_9AGAR</name>
<dbReference type="Proteomes" id="UP000807353">
    <property type="component" value="Unassembled WGS sequence"/>
</dbReference>
<protein>
    <submittedName>
        <fullName evidence="1">Uncharacterized protein</fullName>
    </submittedName>
</protein>
<evidence type="ECO:0000313" key="1">
    <source>
        <dbReference type="EMBL" id="KAF9469686.1"/>
    </source>
</evidence>
<dbReference type="EMBL" id="MU150229">
    <property type="protein sequence ID" value="KAF9469686.1"/>
    <property type="molecule type" value="Genomic_DNA"/>
</dbReference>
<reference evidence="1" key="1">
    <citation type="submission" date="2020-11" db="EMBL/GenBank/DDBJ databases">
        <authorList>
            <consortium name="DOE Joint Genome Institute"/>
            <person name="Ahrendt S."/>
            <person name="Riley R."/>
            <person name="Andreopoulos W."/>
            <person name="Labutti K."/>
            <person name="Pangilinan J."/>
            <person name="Ruiz-Duenas F.J."/>
            <person name="Barrasa J.M."/>
            <person name="Sanchez-Garcia M."/>
            <person name="Camarero S."/>
            <person name="Miyauchi S."/>
            <person name="Serrano A."/>
            <person name="Linde D."/>
            <person name="Babiker R."/>
            <person name="Drula E."/>
            <person name="Ayuso-Fernandez I."/>
            <person name="Pacheco R."/>
            <person name="Padilla G."/>
            <person name="Ferreira P."/>
            <person name="Barriuso J."/>
            <person name="Kellner H."/>
            <person name="Castanera R."/>
            <person name="Alfaro M."/>
            <person name="Ramirez L."/>
            <person name="Pisabarro A.G."/>
            <person name="Kuo A."/>
            <person name="Tritt A."/>
            <person name="Lipzen A."/>
            <person name="He G."/>
            <person name="Yan M."/>
            <person name="Ng V."/>
            <person name="Cullen D."/>
            <person name="Martin F."/>
            <person name="Rosso M.-N."/>
            <person name="Henrissat B."/>
            <person name="Hibbett D."/>
            <person name="Martinez A.T."/>
            <person name="Grigoriev I.V."/>
        </authorList>
    </citation>
    <scope>NUCLEOTIDE SEQUENCE</scope>
    <source>
        <strain evidence="1">CBS 247.69</strain>
    </source>
</reference>
<comment type="caution">
    <text evidence="1">The sequence shown here is derived from an EMBL/GenBank/DDBJ whole genome shotgun (WGS) entry which is preliminary data.</text>
</comment>
<organism evidence="1 2">
    <name type="scientific">Collybia nuda</name>
    <dbReference type="NCBI Taxonomy" id="64659"/>
    <lineage>
        <taxon>Eukaryota</taxon>
        <taxon>Fungi</taxon>
        <taxon>Dikarya</taxon>
        <taxon>Basidiomycota</taxon>
        <taxon>Agaricomycotina</taxon>
        <taxon>Agaricomycetes</taxon>
        <taxon>Agaricomycetidae</taxon>
        <taxon>Agaricales</taxon>
        <taxon>Tricholomatineae</taxon>
        <taxon>Clitocybaceae</taxon>
        <taxon>Collybia</taxon>
    </lineage>
</organism>
<gene>
    <name evidence="1" type="ORF">BDZ94DRAFT_1243020</name>
</gene>
<dbReference type="AlphaFoldDB" id="A0A9P6CK87"/>